<feature type="transmembrane region" description="Helical" evidence="1">
    <location>
        <begin position="153"/>
        <end position="169"/>
    </location>
</feature>
<feature type="transmembrane region" description="Helical" evidence="1">
    <location>
        <begin position="44"/>
        <end position="72"/>
    </location>
</feature>
<keyword evidence="1" id="KW-1133">Transmembrane helix</keyword>
<keyword evidence="3" id="KW-1185">Reference proteome</keyword>
<dbReference type="Pfam" id="PF06055">
    <property type="entry name" value="ExoD"/>
    <property type="match status" value="1"/>
</dbReference>
<proteinExistence type="predicted"/>
<organism evidence="2 3">
    <name type="scientific">Tianweitania sediminis</name>
    <dbReference type="NCBI Taxonomy" id="1502156"/>
    <lineage>
        <taxon>Bacteria</taxon>
        <taxon>Pseudomonadati</taxon>
        <taxon>Pseudomonadota</taxon>
        <taxon>Alphaproteobacteria</taxon>
        <taxon>Hyphomicrobiales</taxon>
        <taxon>Phyllobacteriaceae</taxon>
        <taxon>Tianweitania</taxon>
    </lineage>
</organism>
<dbReference type="PANTHER" id="PTHR41795">
    <property type="entry name" value="EXOPOLYSACCHARIDE SYNTHESIS PROTEIN"/>
    <property type="match status" value="1"/>
</dbReference>
<name>A0A8J7ULE9_9HYPH</name>
<accession>A0A8J7ULE9</accession>
<keyword evidence="1" id="KW-0812">Transmembrane</keyword>
<evidence type="ECO:0000313" key="3">
    <source>
        <dbReference type="Proteomes" id="UP000666240"/>
    </source>
</evidence>
<dbReference type="PIRSF" id="PIRSF033239">
    <property type="entry name" value="ExoD"/>
    <property type="match status" value="1"/>
</dbReference>
<comment type="caution">
    <text evidence="2">The sequence shown here is derived from an EMBL/GenBank/DDBJ whole genome shotgun (WGS) entry which is preliminary data.</text>
</comment>
<keyword evidence="1" id="KW-0472">Membrane</keyword>
<gene>
    <name evidence="2" type="ORF">J5Y06_11910</name>
</gene>
<dbReference type="InterPro" id="IPR010331">
    <property type="entry name" value="ExoD"/>
</dbReference>
<dbReference type="RefSeq" id="WP_209335373.1">
    <property type="nucleotide sequence ID" value="NZ_JAGIYY010000003.1"/>
</dbReference>
<sequence>MSGKHDLHSMKEVLEVVAEAGDGDQVSVDDAVKEIGDDAFAPLLLIPALIAVTPASGIPGLSAVCGIIIALISVQMVFRRECLWLPQFILRQSVSRSSLQKARDWMVKPARVIDWVTRKRLSFLVRYPFSIGPALFCLGAGLCMPFLEVIPFSASFMAGAVSLFALALVTEDGLLAVLAFGLIVAAGYFAWTTLV</sequence>
<evidence type="ECO:0000313" key="2">
    <source>
        <dbReference type="EMBL" id="MBP0439357.1"/>
    </source>
</evidence>
<dbReference type="Proteomes" id="UP000666240">
    <property type="component" value="Unassembled WGS sequence"/>
</dbReference>
<dbReference type="PANTHER" id="PTHR41795:SF1">
    <property type="entry name" value="EXOPOLYSACCHARIDE SYNTHESIS PROTEIN"/>
    <property type="match status" value="1"/>
</dbReference>
<reference evidence="2" key="1">
    <citation type="submission" date="2021-03" db="EMBL/GenBank/DDBJ databases">
        <title>Genome sequencing and assembly of Tianweitania sediminis.</title>
        <authorList>
            <person name="Chhetri G."/>
        </authorList>
    </citation>
    <scope>NUCLEOTIDE SEQUENCE</scope>
    <source>
        <strain evidence="2">Z8</strain>
    </source>
</reference>
<evidence type="ECO:0000256" key="1">
    <source>
        <dbReference type="SAM" id="Phobius"/>
    </source>
</evidence>
<protein>
    <submittedName>
        <fullName evidence="2">Exopolysaccharide biosynthesis protein</fullName>
    </submittedName>
</protein>
<dbReference type="AlphaFoldDB" id="A0A8J7ULE9"/>
<feature type="transmembrane region" description="Helical" evidence="1">
    <location>
        <begin position="174"/>
        <end position="191"/>
    </location>
</feature>
<dbReference type="EMBL" id="JAGIYY010000003">
    <property type="protein sequence ID" value="MBP0439357.1"/>
    <property type="molecule type" value="Genomic_DNA"/>
</dbReference>
<feature type="transmembrane region" description="Helical" evidence="1">
    <location>
        <begin position="127"/>
        <end position="147"/>
    </location>
</feature>